<dbReference type="InterPro" id="IPR022742">
    <property type="entry name" value="Hydrolase_4"/>
</dbReference>
<dbReference type="EMBL" id="WUAV01000002">
    <property type="protein sequence ID" value="KAF1765798.1"/>
    <property type="molecule type" value="Genomic_DNA"/>
</dbReference>
<protein>
    <recommendedName>
        <fullName evidence="2">Serine aminopeptidase S33 domain-containing protein</fullName>
    </recommendedName>
</protein>
<dbReference type="PANTHER" id="PTHR12277">
    <property type="entry name" value="ALPHA/BETA HYDROLASE DOMAIN-CONTAINING PROTEIN"/>
    <property type="match status" value="1"/>
</dbReference>
<feature type="signal peptide" evidence="1">
    <location>
        <begin position="1"/>
        <end position="22"/>
    </location>
</feature>
<dbReference type="Gene3D" id="3.10.310.50">
    <property type="match status" value="1"/>
</dbReference>
<evidence type="ECO:0000313" key="4">
    <source>
        <dbReference type="Proteomes" id="UP000483820"/>
    </source>
</evidence>
<dbReference type="GeneID" id="9797613"/>
<dbReference type="KEGG" id="crq:GCK72_005751"/>
<reference evidence="3 4" key="1">
    <citation type="submission" date="2019-12" db="EMBL/GenBank/DDBJ databases">
        <title>Chromosome-level assembly of the Caenorhabditis remanei genome.</title>
        <authorList>
            <person name="Teterina A.A."/>
            <person name="Willis J.H."/>
            <person name="Phillips P.C."/>
        </authorList>
    </citation>
    <scope>NUCLEOTIDE SEQUENCE [LARGE SCALE GENOMIC DNA]</scope>
    <source>
        <strain evidence="3 4">PX506</strain>
        <tissue evidence="3">Whole organism</tissue>
    </source>
</reference>
<dbReference type="GO" id="GO:0005892">
    <property type="term" value="C:acetylcholine-gated channel complex"/>
    <property type="evidence" value="ECO:0007669"/>
    <property type="project" value="InterPro"/>
</dbReference>
<sequence length="702" mass="77952">MHPKLDPILILFPFLFISPSVAQFTSQTYPDPRLDPFSCRLALPSQVCDPSAIVSDEERSRLVQRVNQLHSLTSGIKNTSPSCALMPDRNLEIIVAIIDKIGSVPGVPIDIEKFANNLKRRYQNFQDVGMCDTTVLIVNSRQDRQVFTVAGRDAKISKDTLKSAFERNIGHFKTGRYALGLEGMIEVIVAAYSNAHIVQVPTPEAFRPTDFMPSPAAVSAVESQPFRAAGLPNSVQPAKRPFPAFNSIQENIEEDDKIWVSILQQAMARCGQNDADLPKHVRAVVEEAMNISLKLISDSRYNKIEEETEQNKEVLGSRQKAWDTATNEFIRPLFQKYRNSVLSGATQTCPREPVAENQPGCCDVFIDLLRACGLICYVACPPVPSIVTRKLAFHPPEKGMTYRIALKSDPEKRFKNIRGCRDEPVQLVVRNISNGADYIHSEKEVEVFSVTTANNNDLVCIKCTPDSYSSNPSVSDQVVLFCQPNSSDLGGFLQPSSMNFVTYANVFETDFYAFDYSGYGFSSGTQGEKNMYADIRAVYDKIRETRPDKKIVVMGYSIGTTAAVDLASSNPEGLAGVVLIAPFTSGLRLFSSKPDKPDTCWADSFTSFDKVNRIETRVLICHGDLDEVIPLAHGMALYEKLKNPVPPLIVHGANHHTILSGKYIHVFTRIAGFLRHETLVSCRSIEVDSQQTSSKKKTESEE</sequence>
<feature type="chain" id="PRO_5025462809" description="Serine aminopeptidase S33 domain-containing protein" evidence="1">
    <location>
        <begin position="23"/>
        <end position="702"/>
    </location>
</feature>
<gene>
    <name evidence="3" type="ORF">GCK72_005751</name>
</gene>
<dbReference type="CTD" id="9797613"/>
<dbReference type="Proteomes" id="UP000483820">
    <property type="component" value="Chromosome II"/>
</dbReference>
<organism evidence="3 4">
    <name type="scientific">Caenorhabditis remanei</name>
    <name type="common">Caenorhabditis vulgaris</name>
    <dbReference type="NCBI Taxonomy" id="31234"/>
    <lineage>
        <taxon>Eukaryota</taxon>
        <taxon>Metazoa</taxon>
        <taxon>Ecdysozoa</taxon>
        <taxon>Nematoda</taxon>
        <taxon>Chromadorea</taxon>
        <taxon>Rhabditida</taxon>
        <taxon>Rhabditina</taxon>
        <taxon>Rhabditomorpha</taxon>
        <taxon>Rhabditoidea</taxon>
        <taxon>Rhabditidae</taxon>
        <taxon>Peloderinae</taxon>
        <taxon>Caenorhabditis</taxon>
    </lineage>
</organism>
<proteinExistence type="predicted"/>
<dbReference type="Pfam" id="PF17175">
    <property type="entry name" value="MOLO1"/>
    <property type="match status" value="1"/>
</dbReference>
<dbReference type="GO" id="GO:0008474">
    <property type="term" value="F:palmitoyl-(protein) hydrolase activity"/>
    <property type="evidence" value="ECO:0007669"/>
    <property type="project" value="TreeGrafter"/>
</dbReference>
<accession>A0A6A5HDG7</accession>
<dbReference type="Gene3D" id="3.40.50.1820">
    <property type="entry name" value="alpha/beta hydrolase"/>
    <property type="match status" value="1"/>
</dbReference>
<dbReference type="AlphaFoldDB" id="A0A6A5HDG7"/>
<dbReference type="InterPro" id="IPR033438">
    <property type="entry name" value="MOLO1"/>
</dbReference>
<name>A0A6A5HDG7_CAERE</name>
<keyword evidence="1" id="KW-0732">Signal</keyword>
<evidence type="ECO:0000256" key="1">
    <source>
        <dbReference type="SAM" id="SignalP"/>
    </source>
</evidence>
<dbReference type="Pfam" id="PF12146">
    <property type="entry name" value="Hydrolase_4"/>
    <property type="match status" value="1"/>
</dbReference>
<dbReference type="SUPFAM" id="SSF53474">
    <property type="entry name" value="alpha/beta-Hydrolases"/>
    <property type="match status" value="1"/>
</dbReference>
<evidence type="ECO:0000313" key="3">
    <source>
        <dbReference type="EMBL" id="KAF1765798.1"/>
    </source>
</evidence>
<dbReference type="RefSeq" id="XP_003102493.2">
    <property type="nucleotide sequence ID" value="XM_003102445.2"/>
</dbReference>
<dbReference type="GO" id="GO:0010008">
    <property type="term" value="C:endosome membrane"/>
    <property type="evidence" value="ECO:0007669"/>
    <property type="project" value="TreeGrafter"/>
</dbReference>
<dbReference type="PANTHER" id="PTHR12277:SF39">
    <property type="entry name" value="SERINE AMINOPEPTIDASE S33 DOMAIN-CONTAINING PROTEIN"/>
    <property type="match status" value="1"/>
</dbReference>
<dbReference type="InterPro" id="IPR029058">
    <property type="entry name" value="AB_hydrolase_fold"/>
</dbReference>
<comment type="caution">
    <text evidence="3">The sequence shown here is derived from an EMBL/GenBank/DDBJ whole genome shotgun (WGS) entry which is preliminary data.</text>
</comment>
<feature type="domain" description="Serine aminopeptidase S33" evidence="2">
    <location>
        <begin position="507"/>
        <end position="584"/>
    </location>
</feature>
<evidence type="ECO:0000259" key="2">
    <source>
        <dbReference type="Pfam" id="PF12146"/>
    </source>
</evidence>